<sequence length="145" mass="15531">MTADEAYQSAGYKPDRGHASRLAANGNIRARVDEIKNRVAEKAEWSAADRLLSLKGIFDKEAEKDARIGIAAIAEANKMQGSYAPSKHEHKGQFTILNLTPEIIGKLSADERNVLAAAVPVLDKLGFFAGHDRGGGAEGGSEQED</sequence>
<accession>A0A546XRU1</accession>
<name>A0A546XRU1_AGRTU</name>
<evidence type="ECO:0000313" key="1">
    <source>
        <dbReference type="EMBL" id="TRB03465.1"/>
    </source>
</evidence>
<dbReference type="RefSeq" id="WP_142859109.1">
    <property type="nucleotide sequence ID" value="NZ_SGOE01000008.1"/>
</dbReference>
<comment type="caution">
    <text evidence="1">The sequence shown here is derived from an EMBL/GenBank/DDBJ whole genome shotgun (WGS) entry which is preliminary data.</text>
</comment>
<proteinExistence type="predicted"/>
<dbReference type="Proteomes" id="UP000317023">
    <property type="component" value="Unassembled WGS sequence"/>
</dbReference>
<reference evidence="1 2" key="1">
    <citation type="journal article" date="2019" name="Appl. Microbiol. Biotechnol.">
        <title>Differential efficiency of wild type rhizogenic strains for rol gene transformation of plants.</title>
        <authorList>
            <person name="Desmet S."/>
            <person name="De Keyser E."/>
            <person name="Van Vaerenbergh J."/>
            <person name="Baeyen S."/>
            <person name="Van Huylenbroeck J."/>
            <person name="Geelen D."/>
            <person name="Dhooghe E."/>
        </authorList>
    </citation>
    <scope>NUCLEOTIDE SEQUENCE [LARGE SCALE GENOMIC DNA]</scope>
    <source>
        <strain evidence="1 2">MAFF210266</strain>
    </source>
</reference>
<dbReference type="AlphaFoldDB" id="A0A546XRU1"/>
<protein>
    <recommendedName>
        <fullName evidence="3">Terminase small subunit</fullName>
    </recommendedName>
</protein>
<evidence type="ECO:0008006" key="3">
    <source>
        <dbReference type="Google" id="ProtNLM"/>
    </source>
</evidence>
<gene>
    <name evidence="1" type="ORF">EXN61_21605</name>
</gene>
<evidence type="ECO:0000313" key="2">
    <source>
        <dbReference type="Proteomes" id="UP000317023"/>
    </source>
</evidence>
<organism evidence="1 2">
    <name type="scientific">Agrobacterium tumefaciens</name>
    <dbReference type="NCBI Taxonomy" id="358"/>
    <lineage>
        <taxon>Bacteria</taxon>
        <taxon>Pseudomonadati</taxon>
        <taxon>Pseudomonadota</taxon>
        <taxon>Alphaproteobacteria</taxon>
        <taxon>Hyphomicrobiales</taxon>
        <taxon>Rhizobiaceae</taxon>
        <taxon>Rhizobium/Agrobacterium group</taxon>
        <taxon>Agrobacterium</taxon>
        <taxon>Agrobacterium tumefaciens complex</taxon>
    </lineage>
</organism>
<dbReference type="EMBL" id="SGOE01000008">
    <property type="protein sequence ID" value="TRB03465.1"/>
    <property type="molecule type" value="Genomic_DNA"/>
</dbReference>